<dbReference type="Proteomes" id="UP000011732">
    <property type="component" value="Unassembled WGS sequence"/>
</dbReference>
<sequence>MTVTTTGRAADADEPAALGPEPEPVEPEPVEPEPVEPEPVEPEPVEPEPESGERPGRRRAVAVPDLRPYADPRAVAGLAAAGLKASRRPARSLARRAAGAVVRLARSLMTGSVRLLSLAVGWISGAHGPGGSVAARIGLALFAVAAVARTIADHAAPAWAAVTAAWIVAALLADSGRLGRRPQTASSKTGDAKTGSGKADDGKTAAAAVEKTPTRPRRGLFGLLRRTSAPADDSSGEKPLEQPPAPPSWEDVSRALHDLVGPGRGVLLTALRDRLRLPDTKAVREVLAQHSIPTRPGVRTQAGNGPGVHRDDFPAPPPSPAAPPVGDVVAGQRTNNNEPTPEPWSARELQQGFRIVPDPEYGPAASRVEYLHKKT</sequence>
<evidence type="ECO:0000256" key="1">
    <source>
        <dbReference type="SAM" id="MobiDB-lite"/>
    </source>
</evidence>
<feature type="region of interest" description="Disordered" evidence="1">
    <location>
        <begin position="356"/>
        <end position="375"/>
    </location>
</feature>
<comment type="caution">
    <text evidence="2">The sequence shown here is derived from an EMBL/GenBank/DDBJ whole genome shotgun (WGS) entry which is preliminary data.</text>
</comment>
<organism evidence="2 3">
    <name type="scientific">Streptomyces gancidicus BKS 13-15</name>
    <dbReference type="NCBI Taxonomy" id="1284664"/>
    <lineage>
        <taxon>Bacteria</taxon>
        <taxon>Bacillati</taxon>
        <taxon>Actinomycetota</taxon>
        <taxon>Actinomycetes</taxon>
        <taxon>Kitasatosporales</taxon>
        <taxon>Streptomycetaceae</taxon>
        <taxon>Streptomyces</taxon>
        <taxon>Streptomyces pseudogriseolus group</taxon>
    </lineage>
</organism>
<gene>
    <name evidence="2" type="ORF">H114_32554</name>
</gene>
<name>M3DFG0_STREZ</name>
<feature type="region of interest" description="Disordered" evidence="1">
    <location>
        <begin position="179"/>
        <end position="251"/>
    </location>
</feature>
<proteinExistence type="predicted"/>
<feature type="compositionally biased region" description="Acidic residues" evidence="1">
    <location>
        <begin position="23"/>
        <end position="50"/>
    </location>
</feature>
<feature type="region of interest" description="Disordered" evidence="1">
    <location>
        <begin position="312"/>
        <end position="347"/>
    </location>
</feature>
<reference evidence="2 3" key="1">
    <citation type="journal article" date="2013" name="Genome Announc.">
        <title>Draft Genome Sequence of Streptomyces gancidicus Strain BKS 13-15.</title>
        <authorList>
            <person name="Kumar S."/>
            <person name="Kaur N."/>
            <person name="Singh N.K."/>
            <person name="Raghava G.P."/>
            <person name="Mayilraj S."/>
        </authorList>
    </citation>
    <scope>NUCLEOTIDE SEQUENCE [LARGE SCALE GENOMIC DNA]</scope>
    <source>
        <strain evidence="2 3">BKS 13-15</strain>
    </source>
</reference>
<feature type="region of interest" description="Disordered" evidence="1">
    <location>
        <begin position="1"/>
        <end position="65"/>
    </location>
</feature>
<keyword evidence="3" id="KW-1185">Reference proteome</keyword>
<dbReference type="PATRIC" id="fig|1284664.3.peg.6518"/>
<accession>M3DFG0</accession>
<dbReference type="AlphaFoldDB" id="M3DFG0"/>
<dbReference type="EMBL" id="AOHP01000169">
    <property type="protein sequence ID" value="EMF20372.1"/>
    <property type="molecule type" value="Genomic_DNA"/>
</dbReference>
<feature type="compositionally biased region" description="Pro residues" evidence="1">
    <location>
        <begin position="314"/>
        <end position="323"/>
    </location>
</feature>
<evidence type="ECO:0000313" key="3">
    <source>
        <dbReference type="Proteomes" id="UP000011732"/>
    </source>
</evidence>
<evidence type="ECO:0000313" key="2">
    <source>
        <dbReference type="EMBL" id="EMF20372.1"/>
    </source>
</evidence>
<protein>
    <submittedName>
        <fullName evidence="2">Uncharacterized protein</fullName>
    </submittedName>
</protein>